<dbReference type="Pfam" id="PF02646">
    <property type="entry name" value="RmuC"/>
    <property type="match status" value="1"/>
</dbReference>
<evidence type="ECO:0000313" key="7">
    <source>
        <dbReference type="EMBL" id="MBB6091931.1"/>
    </source>
</evidence>
<evidence type="ECO:0000256" key="1">
    <source>
        <dbReference type="ARBA" id="ARBA00003416"/>
    </source>
</evidence>
<reference evidence="7 8" key="1">
    <citation type="submission" date="2020-08" db="EMBL/GenBank/DDBJ databases">
        <title>Genomic Encyclopedia of Type Strains, Phase IV (KMG-IV): sequencing the most valuable type-strain genomes for metagenomic binning, comparative biology and taxonomic classification.</title>
        <authorList>
            <person name="Goeker M."/>
        </authorList>
    </citation>
    <scope>NUCLEOTIDE SEQUENCE [LARGE SCALE GENOMIC DNA]</scope>
    <source>
        <strain evidence="7 8">DSM 26723</strain>
    </source>
</reference>
<feature type="transmembrane region" description="Helical" evidence="6">
    <location>
        <begin position="6"/>
        <end position="28"/>
    </location>
</feature>
<comment type="function">
    <text evidence="1">Involved in DNA recombination.</text>
</comment>
<sequence length="445" mass="49465">MSLTTSNLLLAAVCVAAGALLGALVAMLRARRRSEALHVEIAVLRSQVKTEEQLERERQVAAERTMERLQSVFNDVAGASLKSNSEVFLKLAREHLGQHQQTAVAALAQREKAIETMLTPIREALGKTEQQLQRIEKERAESFGSLRTSLEAVTLGQQALQRETRTLVNALRRPEVRGQWGEMTLRRLAELAGMVEHCDFNEQVHVRTSDGALRPDMIVHMPDGRDLVVDVKTPLDAYLEAVDAVTDEQRGIALRRHSQALSERVRQLGSKSYWSQFENSPDFVILFIPGDQFLSAALAELPNLLEDAIRQNVIIATPSSFVALLKTVAYGWRQTALAQNAETIRTLAEDLYKRLVVFTGHLSRLGRNLGLGVDAFNSAVGSLERQVLPGARKFTELGVRPEREIESVEPIDKLARDPQLREPESQLELNGLPQPSRDQGDGVTK</sequence>
<feature type="compositionally biased region" description="Basic and acidic residues" evidence="5">
    <location>
        <begin position="408"/>
        <end position="424"/>
    </location>
</feature>
<dbReference type="InterPro" id="IPR003798">
    <property type="entry name" value="DNA_recombination_RmuC"/>
</dbReference>
<keyword evidence="6" id="KW-0472">Membrane</keyword>
<dbReference type="AlphaFoldDB" id="A0A841HFP5"/>
<protein>
    <submittedName>
        <fullName evidence="7">DNA recombination protein RmuC</fullName>
    </submittedName>
</protein>
<comment type="similarity">
    <text evidence="2">Belongs to the RmuC family.</text>
</comment>
<dbReference type="PANTHER" id="PTHR30563:SF0">
    <property type="entry name" value="DNA RECOMBINATION PROTEIN RMUC"/>
    <property type="match status" value="1"/>
</dbReference>
<feature type="region of interest" description="Disordered" evidence="5">
    <location>
        <begin position="408"/>
        <end position="445"/>
    </location>
</feature>
<comment type="caution">
    <text evidence="7">The sequence shown here is derived from an EMBL/GenBank/DDBJ whole genome shotgun (WGS) entry which is preliminary data.</text>
</comment>
<organism evidence="7 8">
    <name type="scientific">Povalibacter uvarum</name>
    <dbReference type="NCBI Taxonomy" id="732238"/>
    <lineage>
        <taxon>Bacteria</taxon>
        <taxon>Pseudomonadati</taxon>
        <taxon>Pseudomonadota</taxon>
        <taxon>Gammaproteobacteria</taxon>
        <taxon>Steroidobacterales</taxon>
        <taxon>Steroidobacteraceae</taxon>
        <taxon>Povalibacter</taxon>
    </lineage>
</organism>
<evidence type="ECO:0000256" key="6">
    <source>
        <dbReference type="SAM" id="Phobius"/>
    </source>
</evidence>
<gene>
    <name evidence="7" type="ORF">HNQ60_000777</name>
</gene>
<evidence type="ECO:0000256" key="2">
    <source>
        <dbReference type="ARBA" id="ARBA00009840"/>
    </source>
</evidence>
<evidence type="ECO:0000313" key="8">
    <source>
        <dbReference type="Proteomes" id="UP000588068"/>
    </source>
</evidence>
<dbReference type="EMBL" id="JACHHZ010000001">
    <property type="protein sequence ID" value="MBB6091931.1"/>
    <property type="molecule type" value="Genomic_DNA"/>
</dbReference>
<evidence type="ECO:0000256" key="5">
    <source>
        <dbReference type="SAM" id="MobiDB-lite"/>
    </source>
</evidence>
<evidence type="ECO:0000256" key="4">
    <source>
        <dbReference type="ARBA" id="ARBA00023172"/>
    </source>
</evidence>
<dbReference type="PANTHER" id="PTHR30563">
    <property type="entry name" value="DNA RECOMBINATION PROTEIN RMUC"/>
    <property type="match status" value="1"/>
</dbReference>
<accession>A0A841HFP5</accession>
<keyword evidence="3" id="KW-0175">Coiled coil</keyword>
<keyword evidence="6" id="KW-0812">Transmembrane</keyword>
<dbReference type="RefSeq" id="WP_221304001.1">
    <property type="nucleotide sequence ID" value="NZ_JACHHZ010000001.1"/>
</dbReference>
<keyword evidence="6" id="KW-1133">Transmembrane helix</keyword>
<dbReference type="GO" id="GO:0006310">
    <property type="term" value="P:DNA recombination"/>
    <property type="evidence" value="ECO:0007669"/>
    <property type="project" value="UniProtKB-KW"/>
</dbReference>
<keyword evidence="8" id="KW-1185">Reference proteome</keyword>
<evidence type="ECO:0000256" key="3">
    <source>
        <dbReference type="ARBA" id="ARBA00023054"/>
    </source>
</evidence>
<dbReference type="Proteomes" id="UP000588068">
    <property type="component" value="Unassembled WGS sequence"/>
</dbReference>
<name>A0A841HFP5_9GAMM</name>
<proteinExistence type="inferred from homology"/>
<keyword evidence="4" id="KW-0233">DNA recombination</keyword>